<dbReference type="NCBIfam" id="NF003701">
    <property type="entry name" value="PRK05318.1"/>
    <property type="match status" value="1"/>
</dbReference>
<dbReference type="PROSITE" id="PS51831">
    <property type="entry name" value="HD"/>
    <property type="match status" value="1"/>
</dbReference>
<keyword evidence="1 2" id="KW-0378">Hydrolase</keyword>
<dbReference type="EMBL" id="JBAWKS010000001">
    <property type="protein sequence ID" value="MEI4549588.1"/>
    <property type="molecule type" value="Genomic_DNA"/>
</dbReference>
<dbReference type="InterPro" id="IPR006674">
    <property type="entry name" value="HD_domain"/>
</dbReference>
<dbReference type="InterPro" id="IPR050135">
    <property type="entry name" value="dGTPase-like"/>
</dbReference>
<name>A0ABU8ERL5_9GAMM</name>
<organism evidence="5 6">
    <name type="scientific">Pseudoalteromonas spongiae</name>
    <dbReference type="NCBI Taxonomy" id="298657"/>
    <lineage>
        <taxon>Bacteria</taxon>
        <taxon>Pseudomonadati</taxon>
        <taxon>Pseudomonadota</taxon>
        <taxon>Gammaproteobacteria</taxon>
        <taxon>Alteromonadales</taxon>
        <taxon>Pseudoalteromonadaceae</taxon>
        <taxon>Pseudoalteromonas</taxon>
    </lineage>
</organism>
<comment type="caution">
    <text evidence="5">The sequence shown here is derived from an EMBL/GenBank/DDBJ whole genome shotgun (WGS) entry which is preliminary data.</text>
</comment>
<dbReference type="SUPFAM" id="SSF109604">
    <property type="entry name" value="HD-domain/PDEase-like"/>
    <property type="match status" value="1"/>
</dbReference>
<dbReference type="SMART" id="SM00471">
    <property type="entry name" value="HDc"/>
    <property type="match status" value="1"/>
</dbReference>
<dbReference type="RefSeq" id="WP_336435082.1">
    <property type="nucleotide sequence ID" value="NZ_JBAWKS010000001.1"/>
</dbReference>
<dbReference type="InterPro" id="IPR023023">
    <property type="entry name" value="dNTPase_2"/>
</dbReference>
<dbReference type="Gene3D" id="1.10.3210.10">
    <property type="entry name" value="Hypothetical protein af1432"/>
    <property type="match status" value="1"/>
</dbReference>
<dbReference type="InterPro" id="IPR006261">
    <property type="entry name" value="dGTPase"/>
</dbReference>
<dbReference type="Pfam" id="PF01966">
    <property type="entry name" value="HD"/>
    <property type="match status" value="1"/>
</dbReference>
<dbReference type="Proteomes" id="UP001382455">
    <property type="component" value="Unassembled WGS sequence"/>
</dbReference>
<dbReference type="PANTHER" id="PTHR11373">
    <property type="entry name" value="DEOXYNUCLEOSIDE TRIPHOSPHATE TRIPHOSPHOHYDROLASE"/>
    <property type="match status" value="1"/>
</dbReference>
<dbReference type="PANTHER" id="PTHR11373:SF40">
    <property type="entry name" value="DEOXYGUANOSINETRIPHOSPHATE TRIPHOSPHOHYDROLASE-LIKE PROTEIN 2"/>
    <property type="match status" value="1"/>
</dbReference>
<accession>A0ABU8ERL5</accession>
<keyword evidence="6" id="KW-1185">Reference proteome</keyword>
<sequence length="432" mass="49118">MTEEWLARRYQENKHRPDDKRSPYQKDRSRIIHAAAFRRLQAKTQIMGIGVNDFYRTRLTHSLEVAQIASGILGQLRANPSNASFSACLPCRSLIETLSLAHDIGHPPFGHGGETALNYMMRAHGGFEGNAQTLRIVAKLEPYSKGYGMNLTRRTLLGFIKYPQLIKSLWKIPHDDGTDKFINSTRWLPAKGLYCEESAVFDWVLAPLSDTDKSIFTSFAENANGVARTQYKSLDCAIMELADDIAYGVHDLEDAIATGMVSQHQWHEFVANHLSELEDGWLKTNLPRISAQLFSRDEADLKEVIGELVNLFITQAKVKKLGVFDSPLLDHSVYLEKELFILLEGLKQFVFRNVIRHPEMQQIEFKGQKIISDLFAAFASDPLRLLPHTRQTIYQAALENGETGYRQLCDYISSMTDEYAIKVHGRLFTTEY</sequence>
<evidence type="ECO:0000313" key="6">
    <source>
        <dbReference type="Proteomes" id="UP001382455"/>
    </source>
</evidence>
<comment type="similarity">
    <text evidence="2">Belongs to the dGTPase family. Type 2 subfamily.</text>
</comment>
<dbReference type="NCBIfam" id="NF041026">
    <property type="entry name" value="antiphage_dGTPase"/>
    <property type="match status" value="1"/>
</dbReference>
<evidence type="ECO:0000256" key="2">
    <source>
        <dbReference type="HAMAP-Rule" id="MF_01212"/>
    </source>
</evidence>
<evidence type="ECO:0000256" key="3">
    <source>
        <dbReference type="SAM" id="MobiDB-lite"/>
    </source>
</evidence>
<dbReference type="InterPro" id="IPR003607">
    <property type="entry name" value="HD/PDEase_dom"/>
</dbReference>
<gene>
    <name evidence="5" type="ORF">WAE96_07710</name>
</gene>
<dbReference type="Pfam" id="PF13286">
    <property type="entry name" value="HD_assoc"/>
    <property type="match status" value="1"/>
</dbReference>
<dbReference type="InterPro" id="IPR026875">
    <property type="entry name" value="PHydrolase_assoc_dom"/>
</dbReference>
<evidence type="ECO:0000313" key="5">
    <source>
        <dbReference type="EMBL" id="MEI4549588.1"/>
    </source>
</evidence>
<dbReference type="NCBIfam" id="TIGR01353">
    <property type="entry name" value="dGTP_triPase"/>
    <property type="match status" value="1"/>
</dbReference>
<proteinExistence type="inferred from homology"/>
<feature type="region of interest" description="Disordered" evidence="3">
    <location>
        <begin position="1"/>
        <end position="26"/>
    </location>
</feature>
<dbReference type="CDD" id="cd00077">
    <property type="entry name" value="HDc"/>
    <property type="match status" value="1"/>
</dbReference>
<protein>
    <recommendedName>
        <fullName evidence="2">Deoxyguanosinetriphosphate triphosphohydrolase-like protein</fullName>
    </recommendedName>
</protein>
<evidence type="ECO:0000259" key="4">
    <source>
        <dbReference type="PROSITE" id="PS51831"/>
    </source>
</evidence>
<feature type="domain" description="HD" evidence="4">
    <location>
        <begin position="58"/>
        <end position="248"/>
    </location>
</feature>
<dbReference type="HAMAP" id="MF_01212">
    <property type="entry name" value="dGTPase_type2"/>
    <property type="match status" value="1"/>
</dbReference>
<evidence type="ECO:0000256" key="1">
    <source>
        <dbReference type="ARBA" id="ARBA00022801"/>
    </source>
</evidence>
<reference evidence="5 6" key="1">
    <citation type="submission" date="2023-12" db="EMBL/GenBank/DDBJ databases">
        <title>Friends and Foes: Symbiotic and Algicidal bacterial influence on Karenia brevis blooms.</title>
        <authorList>
            <person name="Fei C."/>
            <person name="Mohamed A.R."/>
            <person name="Booker A."/>
            <person name="Arshad M."/>
            <person name="Klass S."/>
            <person name="Ahn S."/>
            <person name="Gilbert P.M."/>
            <person name="Heil C.A."/>
            <person name="Martinez J.M."/>
            <person name="Amin S.A."/>
        </authorList>
    </citation>
    <scope>NUCLEOTIDE SEQUENCE [LARGE SCALE GENOMIC DNA]</scope>
    <source>
        <strain evidence="5 6">CE15</strain>
    </source>
</reference>